<name>A0A9D4UQ67_ADICA</name>
<sequence>MASSNYGNPETPLLRGGSSLYSLTFEEFQNVLGDRGTNLESMNMDELLKNIWTAEESQAMAAAMNSVEGLNGGLASQFSLQKQASLSLPRTLSARTVEDVWKSLQPQQPGAEAVPSSINHQRQITLGEVTLEDFLMKAGIARGRPPLNHVPSKQVPKSEVLLPFNQVLKSPTMHNAVPSSQLHHGPNIRPPTPSNFMHEVLTGQTFSSSNQMHAPAQQQAHPNPAIVGLGRNRNTAFPFARADGISQNEKHQSCTSVLNNSIPATVDTLMCPPSSNGTRFDALNTGLQGQQGDWVNNSCLTYQSQQGPQPVQGKDIVDTTHSFGNFSNGTNHPLADASAGQLSPLHGGLGSVLGTGGLGMNLGANPGSTRISFGAGSPLSPAFDEGSPGTSNFSLSLMTDFGNGQQQRRKRCAEAPVERVIERRQRRMIKNRESAARSRARKQAYTVELEAEVSQLKEENMKLLRKQEEEAARRKKQILAFMPAAGNGAGYKGRSLKRTHTGPW</sequence>
<dbReference type="CDD" id="cd14707">
    <property type="entry name" value="bZIP_plant_BZIP46"/>
    <property type="match status" value="1"/>
</dbReference>
<dbReference type="FunFam" id="1.20.5.170:FF:000036">
    <property type="entry name" value="ABSCISIC ACID-INSENSITIVE 5-like protein 2"/>
    <property type="match status" value="1"/>
</dbReference>
<evidence type="ECO:0000256" key="4">
    <source>
        <dbReference type="SAM" id="Coils"/>
    </source>
</evidence>
<feature type="domain" description="BZIP" evidence="5">
    <location>
        <begin position="421"/>
        <end position="469"/>
    </location>
</feature>
<dbReference type="GO" id="GO:0045893">
    <property type="term" value="P:positive regulation of DNA-templated transcription"/>
    <property type="evidence" value="ECO:0007669"/>
    <property type="project" value="InterPro"/>
</dbReference>
<reference evidence="6" key="1">
    <citation type="submission" date="2021-01" db="EMBL/GenBank/DDBJ databases">
        <title>Adiantum capillus-veneris genome.</title>
        <authorList>
            <person name="Fang Y."/>
            <person name="Liao Q."/>
        </authorList>
    </citation>
    <scope>NUCLEOTIDE SEQUENCE</scope>
    <source>
        <strain evidence="6">H3</strain>
        <tissue evidence="6">Leaf</tissue>
    </source>
</reference>
<dbReference type="GO" id="GO:0005634">
    <property type="term" value="C:nucleus"/>
    <property type="evidence" value="ECO:0007669"/>
    <property type="project" value="UniProtKB-SubCell"/>
</dbReference>
<accession>A0A9D4UQ67</accession>
<dbReference type="InterPro" id="IPR046347">
    <property type="entry name" value="bZIP_sf"/>
</dbReference>
<dbReference type="Pfam" id="PF00170">
    <property type="entry name" value="bZIP_1"/>
    <property type="match status" value="1"/>
</dbReference>
<dbReference type="OrthoDB" id="1921388at2759"/>
<protein>
    <recommendedName>
        <fullName evidence="5">BZIP domain-containing protein</fullName>
    </recommendedName>
</protein>
<evidence type="ECO:0000313" key="7">
    <source>
        <dbReference type="Proteomes" id="UP000886520"/>
    </source>
</evidence>
<dbReference type="GO" id="GO:0003700">
    <property type="term" value="F:DNA-binding transcription factor activity"/>
    <property type="evidence" value="ECO:0007669"/>
    <property type="project" value="InterPro"/>
</dbReference>
<dbReference type="EMBL" id="JABFUD020000013">
    <property type="protein sequence ID" value="KAI5071789.1"/>
    <property type="molecule type" value="Genomic_DNA"/>
</dbReference>
<keyword evidence="7" id="KW-1185">Reference proteome</keyword>
<evidence type="ECO:0000259" key="5">
    <source>
        <dbReference type="PROSITE" id="PS50217"/>
    </source>
</evidence>
<dbReference type="SMART" id="SM00338">
    <property type="entry name" value="BRLZ"/>
    <property type="match status" value="1"/>
</dbReference>
<keyword evidence="3" id="KW-0539">Nucleus</keyword>
<comment type="caution">
    <text evidence="6">The sequence shown here is derived from an EMBL/GenBank/DDBJ whole genome shotgun (WGS) entry which is preliminary data.</text>
</comment>
<dbReference type="Gene3D" id="1.20.5.170">
    <property type="match status" value="1"/>
</dbReference>
<dbReference type="PROSITE" id="PS00036">
    <property type="entry name" value="BZIP_BASIC"/>
    <property type="match status" value="1"/>
</dbReference>
<feature type="coiled-coil region" evidence="4">
    <location>
        <begin position="446"/>
        <end position="473"/>
    </location>
</feature>
<proteinExistence type="predicted"/>
<dbReference type="GO" id="GO:0003677">
    <property type="term" value="F:DNA binding"/>
    <property type="evidence" value="ECO:0007669"/>
    <property type="project" value="UniProtKB-KW"/>
</dbReference>
<dbReference type="PROSITE" id="PS50217">
    <property type="entry name" value="BZIP"/>
    <property type="match status" value="1"/>
</dbReference>
<keyword evidence="4" id="KW-0175">Coiled coil</keyword>
<evidence type="ECO:0000256" key="1">
    <source>
        <dbReference type="ARBA" id="ARBA00004123"/>
    </source>
</evidence>
<dbReference type="InterPro" id="IPR043452">
    <property type="entry name" value="BZIP46-like"/>
</dbReference>
<dbReference type="PANTHER" id="PTHR22952:SF175">
    <property type="entry name" value="PROTEIN ABSCISIC ACID-INSENSITIVE 5"/>
    <property type="match status" value="1"/>
</dbReference>
<dbReference type="AlphaFoldDB" id="A0A9D4UQ67"/>
<keyword evidence="2" id="KW-0238">DNA-binding</keyword>
<organism evidence="6 7">
    <name type="scientific">Adiantum capillus-veneris</name>
    <name type="common">Maidenhair fern</name>
    <dbReference type="NCBI Taxonomy" id="13818"/>
    <lineage>
        <taxon>Eukaryota</taxon>
        <taxon>Viridiplantae</taxon>
        <taxon>Streptophyta</taxon>
        <taxon>Embryophyta</taxon>
        <taxon>Tracheophyta</taxon>
        <taxon>Polypodiopsida</taxon>
        <taxon>Polypodiidae</taxon>
        <taxon>Polypodiales</taxon>
        <taxon>Pteridineae</taxon>
        <taxon>Pteridaceae</taxon>
        <taxon>Vittarioideae</taxon>
        <taxon>Adiantum</taxon>
    </lineage>
</organism>
<evidence type="ECO:0000256" key="2">
    <source>
        <dbReference type="ARBA" id="ARBA00023125"/>
    </source>
</evidence>
<dbReference type="InterPro" id="IPR004827">
    <property type="entry name" value="bZIP"/>
</dbReference>
<dbReference type="Proteomes" id="UP000886520">
    <property type="component" value="Chromosome 13"/>
</dbReference>
<gene>
    <name evidence="6" type="ORF">GOP47_0014040</name>
</gene>
<evidence type="ECO:0000313" key="6">
    <source>
        <dbReference type="EMBL" id="KAI5071789.1"/>
    </source>
</evidence>
<evidence type="ECO:0000256" key="3">
    <source>
        <dbReference type="ARBA" id="ARBA00023242"/>
    </source>
</evidence>
<dbReference type="PANTHER" id="PTHR22952">
    <property type="entry name" value="CAMP-RESPONSE ELEMENT BINDING PROTEIN-RELATED"/>
    <property type="match status" value="1"/>
</dbReference>
<comment type="subcellular location">
    <subcellularLocation>
        <location evidence="1">Nucleus</location>
    </subcellularLocation>
</comment>
<dbReference type="SUPFAM" id="SSF57959">
    <property type="entry name" value="Leucine zipper domain"/>
    <property type="match status" value="1"/>
</dbReference>